<accession>A0A511SX74</accession>
<keyword evidence="1" id="KW-1133">Transmembrane helix</keyword>
<sequence>MPELTPQNLLILTIVILGSAVQLYRIFVKGAGPIGHFLTRMRVLANGEVAEATVLERWSTAIRLNKKPLFKLQLRVHRKGHPPYEAHTWTTVAHQLTSGWVAKGERVQVKLDPDDPQKVFVVGPILTPAPLPPPADPVKAMEDLRRMVDAGHITPDEYEAKRTQILSRM</sequence>
<protein>
    <submittedName>
        <fullName evidence="4">Short C-terminal domain-containing protein</fullName>
    </submittedName>
</protein>
<dbReference type="AlphaFoldDB" id="A0A511SX74"/>
<evidence type="ECO:0000313" key="4">
    <source>
        <dbReference type="EMBL" id="SET63716.1"/>
    </source>
</evidence>
<dbReference type="EMBL" id="BJXR01000013">
    <property type="protein sequence ID" value="GEN05913.1"/>
    <property type="molecule type" value="Genomic_DNA"/>
</dbReference>
<keyword evidence="1" id="KW-0472">Membrane</keyword>
<dbReference type="EMBL" id="FOIB01000002">
    <property type="protein sequence ID" value="SET63716.1"/>
    <property type="molecule type" value="Genomic_DNA"/>
</dbReference>
<name>A0A511SX74_MYXFU</name>
<evidence type="ECO:0000313" key="6">
    <source>
        <dbReference type="Proteomes" id="UP000321514"/>
    </source>
</evidence>
<dbReference type="Proteomes" id="UP000183760">
    <property type="component" value="Unassembled WGS sequence"/>
</dbReference>
<dbReference type="RefSeq" id="WP_074951314.1">
    <property type="nucleotide sequence ID" value="NZ_BJXR01000013.1"/>
</dbReference>
<organism evidence="3 6">
    <name type="scientific">Myxococcus fulvus</name>
    <dbReference type="NCBI Taxonomy" id="33"/>
    <lineage>
        <taxon>Bacteria</taxon>
        <taxon>Pseudomonadati</taxon>
        <taxon>Myxococcota</taxon>
        <taxon>Myxococcia</taxon>
        <taxon>Myxococcales</taxon>
        <taxon>Cystobacterineae</taxon>
        <taxon>Myxococcaceae</taxon>
        <taxon>Myxococcus</taxon>
    </lineage>
</organism>
<keyword evidence="5" id="KW-1185">Reference proteome</keyword>
<dbReference type="InterPro" id="IPR018649">
    <property type="entry name" value="SHOCT"/>
</dbReference>
<evidence type="ECO:0000313" key="3">
    <source>
        <dbReference type="EMBL" id="GEN05913.1"/>
    </source>
</evidence>
<dbReference type="Pfam" id="PF09851">
    <property type="entry name" value="SHOCT"/>
    <property type="match status" value="1"/>
</dbReference>
<reference evidence="3 6" key="2">
    <citation type="submission" date="2019-07" db="EMBL/GenBank/DDBJ databases">
        <title>Whole genome shotgun sequence of Myxococcus fulvus NBRC 100333.</title>
        <authorList>
            <person name="Hosoyama A."/>
            <person name="Uohara A."/>
            <person name="Ohji S."/>
            <person name="Ichikawa N."/>
        </authorList>
    </citation>
    <scope>NUCLEOTIDE SEQUENCE [LARGE SCALE GENOMIC DNA]</scope>
    <source>
        <strain evidence="3 6">NBRC 100333</strain>
    </source>
</reference>
<gene>
    <name evidence="3" type="ORF">MFU01_09500</name>
    <name evidence="4" type="ORF">SAMN05443572_102969</name>
</gene>
<evidence type="ECO:0000259" key="2">
    <source>
        <dbReference type="Pfam" id="PF09851"/>
    </source>
</evidence>
<feature type="transmembrane region" description="Helical" evidence="1">
    <location>
        <begin position="6"/>
        <end position="27"/>
    </location>
</feature>
<keyword evidence="1" id="KW-0812">Transmembrane</keyword>
<dbReference type="STRING" id="1334629.MFUL124B02_36025"/>
<evidence type="ECO:0000256" key="1">
    <source>
        <dbReference type="SAM" id="Phobius"/>
    </source>
</evidence>
<dbReference type="Proteomes" id="UP000321514">
    <property type="component" value="Unassembled WGS sequence"/>
</dbReference>
<feature type="domain" description="SHOCT" evidence="2">
    <location>
        <begin position="140"/>
        <end position="166"/>
    </location>
</feature>
<proteinExistence type="predicted"/>
<reference evidence="4 5" key="1">
    <citation type="submission" date="2016-10" db="EMBL/GenBank/DDBJ databases">
        <authorList>
            <person name="Varghese N."/>
            <person name="Submissions S."/>
        </authorList>
    </citation>
    <scope>NUCLEOTIDE SEQUENCE [LARGE SCALE GENOMIC DNA]</scope>
    <source>
        <strain evidence="4 5">DSM 16525</strain>
    </source>
</reference>
<comment type="caution">
    <text evidence="3">The sequence shown here is derived from an EMBL/GenBank/DDBJ whole genome shotgun (WGS) entry which is preliminary data.</text>
</comment>
<evidence type="ECO:0000313" key="5">
    <source>
        <dbReference type="Proteomes" id="UP000183760"/>
    </source>
</evidence>